<accession>A0A2K9PRE2</accession>
<evidence type="ECO:0000313" key="2">
    <source>
        <dbReference type="EMBL" id="AUP79609.1"/>
    </source>
</evidence>
<dbReference type="Gene3D" id="3.40.50.1820">
    <property type="entry name" value="alpha/beta hydrolase"/>
    <property type="match status" value="1"/>
</dbReference>
<dbReference type="InterPro" id="IPR000073">
    <property type="entry name" value="AB_hydrolase_1"/>
</dbReference>
<evidence type="ECO:0000259" key="1">
    <source>
        <dbReference type="Pfam" id="PF00561"/>
    </source>
</evidence>
<gene>
    <name evidence="2" type="ORF">C1H87_13185</name>
</gene>
<protein>
    <submittedName>
        <fullName evidence="2">Alpha/beta hydrolase</fullName>
    </submittedName>
</protein>
<keyword evidence="2" id="KW-0378">Hydrolase</keyword>
<sequence>MISKKNSVIDGKHEKPILIDVTYTSNNINKPIIIFCHGYKGFKDWGSWNLMANAFAEAGFCFIKFNFSYNGGTIEQPIDFPDLEAFGNNNYTKELDDLESVIDWVFKSNDIKSIGDINNLSLIGHSRGGGIVLIKAEEDPRVKNVISLASICDFGKRTATIGDLESWKKDGVKYVLNGRTKQQMPHYYQFYENYIKNEERLTIKRAVSNLQIPYLIVHGDADTSISIQEAEKLHEWNPKSQLKIVEGANHVFGASHPWKKDILPIHLQKVIQITLSFLEEF</sequence>
<proteinExistence type="predicted"/>
<dbReference type="KEGG" id="fek:C1H87_13185"/>
<dbReference type="Proteomes" id="UP000235826">
    <property type="component" value="Chromosome"/>
</dbReference>
<feature type="domain" description="AB hydrolase-1" evidence="1">
    <location>
        <begin position="31"/>
        <end position="150"/>
    </location>
</feature>
<keyword evidence="3" id="KW-1185">Reference proteome</keyword>
<name>A0A2K9PRE2_9FLAO</name>
<dbReference type="PANTHER" id="PTHR42886:SF53">
    <property type="entry name" value="ALPHA_BETA-HYDROLASES SUPERFAMILY PROTEIN"/>
    <property type="match status" value="1"/>
</dbReference>
<dbReference type="PANTHER" id="PTHR42886">
    <property type="entry name" value="RE40534P-RELATED"/>
    <property type="match status" value="1"/>
</dbReference>
<dbReference type="AlphaFoldDB" id="A0A2K9PRE2"/>
<evidence type="ECO:0000313" key="3">
    <source>
        <dbReference type="Proteomes" id="UP000235826"/>
    </source>
</evidence>
<dbReference type="OrthoDB" id="9808543at2"/>
<dbReference type="InterPro" id="IPR029058">
    <property type="entry name" value="AB_hydrolase_fold"/>
</dbReference>
<dbReference type="RefSeq" id="WP_102756263.1">
    <property type="nucleotide sequence ID" value="NZ_CP025791.1"/>
</dbReference>
<dbReference type="SUPFAM" id="SSF53474">
    <property type="entry name" value="alpha/beta-Hydrolases"/>
    <property type="match status" value="1"/>
</dbReference>
<dbReference type="GO" id="GO:0016787">
    <property type="term" value="F:hydrolase activity"/>
    <property type="evidence" value="ECO:0007669"/>
    <property type="project" value="UniProtKB-KW"/>
</dbReference>
<dbReference type="Pfam" id="PF00561">
    <property type="entry name" value="Abhydrolase_1"/>
    <property type="match status" value="1"/>
</dbReference>
<reference evidence="2 3" key="1">
    <citation type="submission" date="2018-01" db="EMBL/GenBank/DDBJ databases">
        <title>Complete genome sequence of Flavivirga eckloniae ECD14 isolated from seaweed Ecklonia cava.</title>
        <authorList>
            <person name="Lee J.H."/>
            <person name="Baik K.S."/>
            <person name="Seong C.N."/>
        </authorList>
    </citation>
    <scope>NUCLEOTIDE SEQUENCE [LARGE SCALE GENOMIC DNA]</scope>
    <source>
        <strain evidence="2 3">ECD14</strain>
    </source>
</reference>
<dbReference type="EMBL" id="CP025791">
    <property type="protein sequence ID" value="AUP79609.1"/>
    <property type="molecule type" value="Genomic_DNA"/>
</dbReference>
<organism evidence="2 3">
    <name type="scientific">Flavivirga eckloniae</name>
    <dbReference type="NCBI Taxonomy" id="1803846"/>
    <lineage>
        <taxon>Bacteria</taxon>
        <taxon>Pseudomonadati</taxon>
        <taxon>Bacteroidota</taxon>
        <taxon>Flavobacteriia</taxon>
        <taxon>Flavobacteriales</taxon>
        <taxon>Flavobacteriaceae</taxon>
        <taxon>Flavivirga</taxon>
    </lineage>
</organism>